<evidence type="ECO:0000313" key="2">
    <source>
        <dbReference type="Proteomes" id="UP000199128"/>
    </source>
</evidence>
<protein>
    <submittedName>
        <fullName evidence="1">Uncharacterized protein</fullName>
    </submittedName>
</protein>
<proteinExistence type="predicted"/>
<dbReference type="RefSeq" id="WP_091009788.1">
    <property type="nucleotide sequence ID" value="NZ_FOGP01000007.1"/>
</dbReference>
<dbReference type="EMBL" id="FOGP01000007">
    <property type="protein sequence ID" value="SER67264.1"/>
    <property type="molecule type" value="Genomic_DNA"/>
</dbReference>
<reference evidence="2" key="1">
    <citation type="submission" date="2016-10" db="EMBL/GenBank/DDBJ databases">
        <authorList>
            <person name="Varghese N."/>
            <person name="Submissions S."/>
        </authorList>
    </citation>
    <scope>NUCLEOTIDE SEQUENCE [LARGE SCALE GENOMIC DNA]</scope>
    <source>
        <strain evidence="2">KHGC19</strain>
    </source>
</reference>
<gene>
    <name evidence="1" type="ORF">SAMN05216446_1678</name>
</gene>
<name>A0A1H9R3E8_9ACTN</name>
<organism evidence="1 2">
    <name type="scientific">Parafannyhessea umbonata</name>
    <dbReference type="NCBI Taxonomy" id="604330"/>
    <lineage>
        <taxon>Bacteria</taxon>
        <taxon>Bacillati</taxon>
        <taxon>Actinomycetota</taxon>
        <taxon>Coriobacteriia</taxon>
        <taxon>Coriobacteriales</taxon>
        <taxon>Atopobiaceae</taxon>
        <taxon>Parafannyhessea</taxon>
    </lineage>
</organism>
<dbReference type="Proteomes" id="UP000199128">
    <property type="component" value="Unassembled WGS sequence"/>
</dbReference>
<dbReference type="AlphaFoldDB" id="A0A1H9R3E8"/>
<sequence>MIVKYHGESSPVGLIDGKNYEVISIEKDWYRIVDETDEDYLYPPECFEIIEPNDGTVPISD</sequence>
<accession>A0A1H9R3E8</accession>
<evidence type="ECO:0000313" key="1">
    <source>
        <dbReference type="EMBL" id="SER67264.1"/>
    </source>
</evidence>